<sequence>MTHDDEVDATSGTPALAVERLLALEREGLKFHQMRERCRDILAAPDVHVPSFAADAIAILANHPGRKTAAVDPIAHLIMECVPRVTAHIRERHDFPMMDDVSVRERFADAKDRSPGVRLILDALAAAAAVDDESAESAGGSIHRRVTGTTRLDPRTLLRVAETYGVSLEDLIDAGGGDARTSLEAYARSLMYREGKHAPGVNLALWFSLDAFASVETVDELTRCGAFGLASDVAACVAGSELKRRCVEACLELGDSGDHAGLRAAHAAAERFQLGTVFPTVKRRYFESTIKRMVAKGQAEAALRHAGDDKDLIRCVIASLVASGDASTAAEYVARLGSDLSPGEDFDVGDLLGTETELAAAQAARRDAHVQLPEGMAENGGVVWVDDEDGLRAACDALLAADVVGLDTEWAADPDAERMKAERNRRRKGTRWARKRWRDQKKLAKKLAAEAEALEASNGESDADDASSRDASSGEGEGEGERTGAGAGGEDEDAAERRAASVVALLQVATRDRVFLVDLPALLRACPDAIAPTLGAVLADRSVLKTGFGLAEDLRRLARLHPPAFGAERLGGPSGGVGPVIDLQHVWAAGTRIAREEAADGGRAKRGRRARAAAAAAAAAEGGEGGGGGGVAASPPKRLVGPWSLKEHYQRKHLVGLSHLTAAVLGKPLDKATRMSDWSKRPLTPRQVTYAALDAWVLVELMRTLRENHAEELERLAGGLTHVRE</sequence>
<feature type="compositionally biased region" description="Basic residues" evidence="1">
    <location>
        <begin position="423"/>
        <end position="445"/>
    </location>
</feature>
<dbReference type="STRING" id="296587.C1E3G5"/>
<evidence type="ECO:0000259" key="2">
    <source>
        <dbReference type="PROSITE" id="PS50943"/>
    </source>
</evidence>
<dbReference type="InParanoid" id="C1E3G5"/>
<dbReference type="OMA" id="RMSDWSK"/>
<dbReference type="GO" id="GO:0006139">
    <property type="term" value="P:nucleobase-containing compound metabolic process"/>
    <property type="evidence" value="ECO:0007669"/>
    <property type="project" value="InterPro"/>
</dbReference>
<dbReference type="InterPro" id="IPR001387">
    <property type="entry name" value="Cro/C1-type_HTH"/>
</dbReference>
<dbReference type="OrthoDB" id="497581at2759"/>
<dbReference type="KEGG" id="mis:MICPUN_99943"/>
<dbReference type="Pfam" id="PF01612">
    <property type="entry name" value="DNA_pol_A_exo1"/>
    <property type="match status" value="1"/>
</dbReference>
<feature type="compositionally biased region" description="Low complexity" evidence="1">
    <location>
        <begin position="450"/>
        <end position="460"/>
    </location>
</feature>
<protein>
    <recommendedName>
        <fullName evidence="2">HTH cro/C1-type domain-containing protein</fullName>
    </recommendedName>
</protein>
<dbReference type="eggNOG" id="KOG2207">
    <property type="taxonomic scope" value="Eukaryota"/>
</dbReference>
<dbReference type="GeneID" id="8242577"/>
<dbReference type="InterPro" id="IPR012337">
    <property type="entry name" value="RNaseH-like_sf"/>
</dbReference>
<dbReference type="InterPro" id="IPR002562">
    <property type="entry name" value="3'-5'_exonuclease_dom"/>
</dbReference>
<feature type="domain" description="HTH cro/C1-type" evidence="2">
    <location>
        <begin position="147"/>
        <end position="171"/>
    </location>
</feature>
<organism evidence="3 4">
    <name type="scientific">Micromonas commoda (strain RCC299 / NOUM17 / CCMP2709)</name>
    <name type="common">Picoplanktonic green alga</name>
    <dbReference type="NCBI Taxonomy" id="296587"/>
    <lineage>
        <taxon>Eukaryota</taxon>
        <taxon>Viridiplantae</taxon>
        <taxon>Chlorophyta</taxon>
        <taxon>Mamiellophyceae</taxon>
        <taxon>Mamiellales</taxon>
        <taxon>Mamiellaceae</taxon>
        <taxon>Micromonas</taxon>
    </lineage>
</organism>
<evidence type="ECO:0000256" key="1">
    <source>
        <dbReference type="SAM" id="MobiDB-lite"/>
    </source>
</evidence>
<keyword evidence="4" id="KW-1185">Reference proteome</keyword>
<dbReference type="Proteomes" id="UP000002009">
    <property type="component" value="Chromosome 4"/>
</dbReference>
<name>C1E3G5_MICCC</name>
<reference evidence="3 4" key="1">
    <citation type="journal article" date="2009" name="Science">
        <title>Green evolution and dynamic adaptations revealed by genomes of the marine picoeukaryotes Micromonas.</title>
        <authorList>
            <person name="Worden A.Z."/>
            <person name="Lee J.H."/>
            <person name="Mock T."/>
            <person name="Rouze P."/>
            <person name="Simmons M.P."/>
            <person name="Aerts A.L."/>
            <person name="Allen A.E."/>
            <person name="Cuvelier M.L."/>
            <person name="Derelle E."/>
            <person name="Everett M.V."/>
            <person name="Foulon E."/>
            <person name="Grimwood J."/>
            <person name="Gundlach H."/>
            <person name="Henrissat B."/>
            <person name="Napoli C."/>
            <person name="McDonald S.M."/>
            <person name="Parker M.S."/>
            <person name="Rombauts S."/>
            <person name="Salamov A."/>
            <person name="Von Dassow P."/>
            <person name="Badger J.H."/>
            <person name="Coutinho P.M."/>
            <person name="Demir E."/>
            <person name="Dubchak I."/>
            <person name="Gentemann C."/>
            <person name="Eikrem W."/>
            <person name="Gready J.E."/>
            <person name="John U."/>
            <person name="Lanier W."/>
            <person name="Lindquist E.A."/>
            <person name="Lucas S."/>
            <person name="Mayer K.F."/>
            <person name="Moreau H."/>
            <person name="Not F."/>
            <person name="Otillar R."/>
            <person name="Panaud O."/>
            <person name="Pangilinan J."/>
            <person name="Paulsen I."/>
            <person name="Piegu B."/>
            <person name="Poliakov A."/>
            <person name="Robbens S."/>
            <person name="Schmutz J."/>
            <person name="Toulza E."/>
            <person name="Wyss T."/>
            <person name="Zelensky A."/>
            <person name="Zhou K."/>
            <person name="Armbrust E.V."/>
            <person name="Bhattacharya D."/>
            <person name="Goodenough U.W."/>
            <person name="Van de Peer Y."/>
            <person name="Grigoriev I.V."/>
        </authorList>
    </citation>
    <scope>NUCLEOTIDE SEQUENCE [LARGE SCALE GENOMIC DNA]</scope>
    <source>
        <strain evidence="4">RCC299 / NOUM17</strain>
    </source>
</reference>
<dbReference type="EMBL" id="CP001325">
    <property type="protein sequence ID" value="ACO62932.1"/>
    <property type="molecule type" value="Genomic_DNA"/>
</dbReference>
<dbReference type="InterPro" id="IPR052408">
    <property type="entry name" value="Exonuclease_MUT-7-like"/>
</dbReference>
<dbReference type="Gene3D" id="3.30.420.10">
    <property type="entry name" value="Ribonuclease H-like superfamily/Ribonuclease H"/>
    <property type="match status" value="2"/>
</dbReference>
<dbReference type="GO" id="GO:0003676">
    <property type="term" value="F:nucleic acid binding"/>
    <property type="evidence" value="ECO:0007669"/>
    <property type="project" value="InterPro"/>
</dbReference>
<dbReference type="GO" id="GO:0008408">
    <property type="term" value="F:3'-5' exonuclease activity"/>
    <property type="evidence" value="ECO:0007669"/>
    <property type="project" value="InterPro"/>
</dbReference>
<dbReference type="RefSeq" id="XP_002501674.1">
    <property type="nucleotide sequence ID" value="XM_002501628.1"/>
</dbReference>
<accession>C1E3G5</accession>
<feature type="region of interest" description="Disordered" evidence="1">
    <location>
        <begin position="417"/>
        <end position="494"/>
    </location>
</feature>
<evidence type="ECO:0000313" key="4">
    <source>
        <dbReference type="Proteomes" id="UP000002009"/>
    </source>
</evidence>
<dbReference type="InterPro" id="IPR036397">
    <property type="entry name" value="RNaseH_sf"/>
</dbReference>
<proteinExistence type="predicted"/>
<dbReference type="PANTHER" id="PTHR47765:SF2">
    <property type="entry name" value="EXONUCLEASE MUT-7 HOMOLOG"/>
    <property type="match status" value="1"/>
</dbReference>
<evidence type="ECO:0000313" key="3">
    <source>
        <dbReference type="EMBL" id="ACO62932.1"/>
    </source>
</evidence>
<dbReference type="SUPFAM" id="SSF53098">
    <property type="entry name" value="Ribonuclease H-like"/>
    <property type="match status" value="1"/>
</dbReference>
<dbReference type="AlphaFoldDB" id="C1E3G5"/>
<gene>
    <name evidence="3" type="ORF">MICPUN_99943</name>
</gene>
<dbReference type="PROSITE" id="PS50943">
    <property type="entry name" value="HTH_CROC1"/>
    <property type="match status" value="1"/>
</dbReference>
<dbReference type="PANTHER" id="PTHR47765">
    <property type="entry name" value="3'-5' EXONUCLEASE DOMAIN-CONTAINING PROTEIN"/>
    <property type="match status" value="1"/>
</dbReference>